<dbReference type="Proteomes" id="UP001056012">
    <property type="component" value="Chromosome 4"/>
</dbReference>
<protein>
    <submittedName>
        <fullName evidence="1">Uncharacterized protein</fullName>
    </submittedName>
</protein>
<sequence>MDSIRPIEQLIRNLKVDRDTWQAVALQFKAAFEAQTARLQELQGICFATQAELENERAQNHRVHSTTVLTESHSDGLEHCFGIATIYSPPRTDAACSRRPFYGCTNPLFDRARECVDQKNYGSALAHVERLLHGPLSSRARAEGLLLKSVILQASGPEDVLDALAACSEAVELCNRHSELDGFLPQIRNQRNSLYQELQVLHKGRDAFGTPNSHDHMLPPKASEFYNSESDEPGCAKRRSGFDESRTMEGLLAQLEEKSKDVRAILLVLATCELVLTMSRTNAVVQARNSSNAL</sequence>
<name>A0A9Q8ZDH2_CURCL</name>
<organism evidence="1 2">
    <name type="scientific">Curvularia clavata</name>
    <dbReference type="NCBI Taxonomy" id="95742"/>
    <lineage>
        <taxon>Eukaryota</taxon>
        <taxon>Fungi</taxon>
        <taxon>Dikarya</taxon>
        <taxon>Ascomycota</taxon>
        <taxon>Pezizomycotina</taxon>
        <taxon>Dothideomycetes</taxon>
        <taxon>Pleosporomycetidae</taxon>
        <taxon>Pleosporales</taxon>
        <taxon>Pleosporineae</taxon>
        <taxon>Pleosporaceae</taxon>
        <taxon>Curvularia</taxon>
    </lineage>
</organism>
<dbReference type="EMBL" id="CP089277">
    <property type="protein sequence ID" value="USP78718.1"/>
    <property type="molecule type" value="Genomic_DNA"/>
</dbReference>
<proteinExistence type="predicted"/>
<dbReference type="VEuPathDB" id="FungiDB:yc1106_05992"/>
<evidence type="ECO:0000313" key="2">
    <source>
        <dbReference type="Proteomes" id="UP001056012"/>
    </source>
</evidence>
<gene>
    <name evidence="1" type="ORF">yc1106_05992</name>
</gene>
<dbReference type="AlphaFoldDB" id="A0A9Q8ZDH2"/>
<keyword evidence="2" id="KW-1185">Reference proteome</keyword>
<evidence type="ECO:0000313" key="1">
    <source>
        <dbReference type="EMBL" id="USP78718.1"/>
    </source>
</evidence>
<accession>A0A9Q8ZDH2</accession>
<reference evidence="1" key="1">
    <citation type="submission" date="2021-12" db="EMBL/GenBank/DDBJ databases">
        <title>Curvularia clavata genome.</title>
        <authorList>
            <person name="Cao Y."/>
        </authorList>
    </citation>
    <scope>NUCLEOTIDE SEQUENCE</scope>
    <source>
        <strain evidence="1">Yc1106</strain>
    </source>
</reference>
<dbReference type="OrthoDB" id="3791184at2759"/>